<accession>A0A0C9X2Y0</accession>
<dbReference type="Proteomes" id="UP000054477">
    <property type="component" value="Unassembled WGS sequence"/>
</dbReference>
<feature type="region of interest" description="Disordered" evidence="1">
    <location>
        <begin position="55"/>
        <end position="115"/>
    </location>
</feature>
<name>A0A0C9X2Y0_9AGAR</name>
<reference evidence="3" key="2">
    <citation type="submission" date="2015-01" db="EMBL/GenBank/DDBJ databases">
        <title>Evolutionary Origins and Diversification of the Mycorrhizal Mutualists.</title>
        <authorList>
            <consortium name="DOE Joint Genome Institute"/>
            <consortium name="Mycorrhizal Genomics Consortium"/>
            <person name="Kohler A."/>
            <person name="Kuo A."/>
            <person name="Nagy L.G."/>
            <person name="Floudas D."/>
            <person name="Copeland A."/>
            <person name="Barry K.W."/>
            <person name="Cichocki N."/>
            <person name="Veneault-Fourrey C."/>
            <person name="LaButti K."/>
            <person name="Lindquist E.A."/>
            <person name="Lipzen A."/>
            <person name="Lundell T."/>
            <person name="Morin E."/>
            <person name="Murat C."/>
            <person name="Riley R."/>
            <person name="Ohm R."/>
            <person name="Sun H."/>
            <person name="Tunlid A."/>
            <person name="Henrissat B."/>
            <person name="Grigoriev I.V."/>
            <person name="Hibbett D.S."/>
            <person name="Martin F."/>
        </authorList>
    </citation>
    <scope>NUCLEOTIDE SEQUENCE [LARGE SCALE GENOMIC DNA]</scope>
    <source>
        <strain evidence="3">LaAM-08-1</strain>
    </source>
</reference>
<sequence>MWNSHTVKGMQDISQFPKMQEWLEREDNELEPTDEDVWGVTKSQYTFVDLALWKKQGTLEDPKGSQKKKLGKEKTKGREKERKQKGKKDGSEGEEQESSKKGKSSGSGSKSHKRK</sequence>
<evidence type="ECO:0000256" key="1">
    <source>
        <dbReference type="SAM" id="MobiDB-lite"/>
    </source>
</evidence>
<organism evidence="2 3">
    <name type="scientific">Laccaria amethystina LaAM-08-1</name>
    <dbReference type="NCBI Taxonomy" id="1095629"/>
    <lineage>
        <taxon>Eukaryota</taxon>
        <taxon>Fungi</taxon>
        <taxon>Dikarya</taxon>
        <taxon>Basidiomycota</taxon>
        <taxon>Agaricomycotina</taxon>
        <taxon>Agaricomycetes</taxon>
        <taxon>Agaricomycetidae</taxon>
        <taxon>Agaricales</taxon>
        <taxon>Agaricineae</taxon>
        <taxon>Hydnangiaceae</taxon>
        <taxon>Laccaria</taxon>
    </lineage>
</organism>
<feature type="compositionally biased region" description="Basic and acidic residues" evidence="1">
    <location>
        <begin position="72"/>
        <end position="91"/>
    </location>
</feature>
<gene>
    <name evidence="2" type="ORF">K443DRAFT_11262</name>
</gene>
<reference evidence="2 3" key="1">
    <citation type="submission" date="2014-04" db="EMBL/GenBank/DDBJ databases">
        <authorList>
            <consortium name="DOE Joint Genome Institute"/>
            <person name="Kuo A."/>
            <person name="Kohler A."/>
            <person name="Nagy L.G."/>
            <person name="Floudas D."/>
            <person name="Copeland A."/>
            <person name="Barry K.W."/>
            <person name="Cichocki N."/>
            <person name="Veneault-Fourrey C."/>
            <person name="LaButti K."/>
            <person name="Lindquist E.A."/>
            <person name="Lipzen A."/>
            <person name="Lundell T."/>
            <person name="Morin E."/>
            <person name="Murat C."/>
            <person name="Sun H."/>
            <person name="Tunlid A."/>
            <person name="Henrissat B."/>
            <person name="Grigoriev I.V."/>
            <person name="Hibbett D.S."/>
            <person name="Martin F."/>
            <person name="Nordberg H.P."/>
            <person name="Cantor M.N."/>
            <person name="Hua S.X."/>
        </authorList>
    </citation>
    <scope>NUCLEOTIDE SEQUENCE [LARGE SCALE GENOMIC DNA]</scope>
    <source>
        <strain evidence="2 3">LaAM-08-1</strain>
    </source>
</reference>
<dbReference type="OrthoDB" id="3114540at2759"/>
<proteinExistence type="predicted"/>
<feature type="compositionally biased region" description="Acidic residues" evidence="1">
    <location>
        <begin position="24"/>
        <end position="37"/>
    </location>
</feature>
<dbReference type="AlphaFoldDB" id="A0A0C9X2Y0"/>
<evidence type="ECO:0000313" key="2">
    <source>
        <dbReference type="EMBL" id="KIJ95588.1"/>
    </source>
</evidence>
<dbReference type="EMBL" id="KN838750">
    <property type="protein sequence ID" value="KIJ95588.1"/>
    <property type="molecule type" value="Genomic_DNA"/>
</dbReference>
<protein>
    <submittedName>
        <fullName evidence="2">Uncharacterized protein</fullName>
    </submittedName>
</protein>
<dbReference type="HOGENOM" id="CLU_2237024_0_0_1"/>
<feature type="region of interest" description="Disordered" evidence="1">
    <location>
        <begin position="1"/>
        <end position="37"/>
    </location>
</feature>
<keyword evidence="3" id="KW-1185">Reference proteome</keyword>
<evidence type="ECO:0000313" key="3">
    <source>
        <dbReference type="Proteomes" id="UP000054477"/>
    </source>
</evidence>